<dbReference type="Pfam" id="PF18934">
    <property type="entry name" value="DUF5682"/>
    <property type="match status" value="1"/>
</dbReference>
<dbReference type="KEGG" id="cfi:Celf_0754"/>
<dbReference type="EMBL" id="CP002666">
    <property type="protein sequence ID" value="AEE44894.1"/>
    <property type="molecule type" value="Genomic_DNA"/>
</dbReference>
<dbReference type="HOGENOM" id="CLU_009152_1_0_11"/>
<proteinExistence type="predicted"/>
<evidence type="ECO:0000256" key="1">
    <source>
        <dbReference type="SAM" id="MobiDB-lite"/>
    </source>
</evidence>
<feature type="region of interest" description="Disordered" evidence="1">
    <location>
        <begin position="130"/>
        <end position="215"/>
    </location>
</feature>
<protein>
    <submittedName>
        <fullName evidence="2">Uncharacterized protein</fullName>
    </submittedName>
</protein>
<accession>F4GZH3</accession>
<dbReference type="InterPro" id="IPR043737">
    <property type="entry name" value="DUF5682"/>
</dbReference>
<keyword evidence="3" id="KW-1185">Reference proteome</keyword>
<sequence length="832" mass="86907">MTTGTAADAPPDVPPDAASTAPVVRVMGVRHHGPGSARAVAAALEELQPDVVLIEGPADADPLAVLAADPDLRPPVALLAYATDAPSQAAFWPFAVFSPEWQALTWAAAHEVPVRFCDLPSGAVLAARTDGRDAPAADGDADGADGAREADGADGAGADPAADGDAAGTDRAAGADADGADQDADAPRDADGGGPDAGDPEPSTGGDVPPARDGHALRTDPVAQLASAAGYTDPERWWEDVVEHRRDGAAPFAVLTEAMAALREAAEPLPAHEAEHEERREAHMRQTLRAVLKSGARRVAVVCGAWHAPALDGKLPPASHDAKVLRGLPKRPTATTWVPWTASRLAFASGYGAGVTSPGWYHHLFTTETDVTARWMVRVAGVLRAEDLPVSSAHAIEATRLADALAVMRGRPHPGLEEVTEAIRAVMCDGDDLLLELVTGRLVVGEALGTVPGSVPTVPLEADLRATGRRLRLKLDAVPRDLALDLRKDTDRDRSTLLRRLRLLGVHWGTPQTSAVRSTGTFRETWSLAWKPELSVAVVDAAMWGTTVPGAATAKVVDTAGNAALPALTGLVEDVLAADLPDALGALLSELDARAARDVDTAHLMAALPALVRAERYTDVRGTRTTDLTRVVDALVIRTCAALPAAVSSLDDDAAARMRDAVDAVHAAVMLRDPGHTRDLWLATLAGLADRPDLAGVLAGRVTRLLRETGTLSTQDAATRFGRALSVGATPPHKAAWVEGFLAGTGLLLARDTDLLDPLDTWVATLDEQEFTDVLPLLRRTFGGFAPAERRAVGDAVRRTTRPGATLAPVDVDEDLAAPALAAVALILGVSR</sequence>
<dbReference type="RefSeq" id="WP_013769923.1">
    <property type="nucleotide sequence ID" value="NC_015514.1"/>
</dbReference>
<evidence type="ECO:0000313" key="3">
    <source>
        <dbReference type="Proteomes" id="UP000008460"/>
    </source>
</evidence>
<dbReference type="Proteomes" id="UP000008460">
    <property type="component" value="Chromosome"/>
</dbReference>
<feature type="compositionally biased region" description="Low complexity" evidence="1">
    <location>
        <begin position="156"/>
        <end position="177"/>
    </location>
</feature>
<reference evidence="2 3" key="1">
    <citation type="submission" date="2011-04" db="EMBL/GenBank/DDBJ databases">
        <title>Complete sequence of Cellulomonas fimi ATCC 484.</title>
        <authorList>
            <consortium name="US DOE Joint Genome Institute"/>
            <person name="Lucas S."/>
            <person name="Han J."/>
            <person name="Lapidus A."/>
            <person name="Cheng J.-F."/>
            <person name="Goodwin L."/>
            <person name="Pitluck S."/>
            <person name="Peters L."/>
            <person name="Chertkov O."/>
            <person name="Detter J.C."/>
            <person name="Han C."/>
            <person name="Tapia R."/>
            <person name="Land M."/>
            <person name="Hauser L."/>
            <person name="Kyrpides N."/>
            <person name="Ivanova N."/>
            <person name="Ovchinnikova G."/>
            <person name="Pagani I."/>
            <person name="Mead D."/>
            <person name="Brumm P."/>
            <person name="Woyke T."/>
        </authorList>
    </citation>
    <scope>NUCLEOTIDE SEQUENCE [LARGE SCALE GENOMIC DNA]</scope>
    <source>
        <strain evidence="3">ATCC 484 / DSM 20113 / JCM 1341 / NBRC 15513 / NCIMB 8980 / NCTC 7547</strain>
    </source>
</reference>
<organism evidence="2 3">
    <name type="scientific">Cellulomonas fimi (strain ATCC 484 / DSM 20113 / JCM 1341 / CCUG 24087 / LMG 16345 / NBRC 15513 / NCIMB 8980 / NCTC 7547 / NRS-133)</name>
    <dbReference type="NCBI Taxonomy" id="590998"/>
    <lineage>
        <taxon>Bacteria</taxon>
        <taxon>Bacillati</taxon>
        <taxon>Actinomycetota</taxon>
        <taxon>Actinomycetes</taxon>
        <taxon>Micrococcales</taxon>
        <taxon>Cellulomonadaceae</taxon>
        <taxon>Cellulomonas</taxon>
    </lineage>
</organism>
<evidence type="ECO:0000313" key="2">
    <source>
        <dbReference type="EMBL" id="AEE44894.1"/>
    </source>
</evidence>
<gene>
    <name evidence="2" type="ordered locus">Celf_0754</name>
</gene>
<dbReference type="AlphaFoldDB" id="F4GZH3"/>
<name>F4GZH3_CELFA</name>
<dbReference type="STRING" id="590998.Celf_0754"/>
<dbReference type="eggNOG" id="COG1916">
    <property type="taxonomic scope" value="Bacteria"/>
</dbReference>